<sequence length="78" mass="8097">CTDVAYACPSFPNDCKTECTTHDNNGCPVCHCINLVNEGNNHPSAVNGNGCPASPDDCLQSCMSINDKGCIVCTCANA</sequence>
<organism evidence="1 2">
    <name type="scientific">Sinanodonta woodiana</name>
    <name type="common">Chinese pond mussel</name>
    <name type="synonym">Anodonta woodiana</name>
    <dbReference type="NCBI Taxonomy" id="1069815"/>
    <lineage>
        <taxon>Eukaryota</taxon>
        <taxon>Metazoa</taxon>
        <taxon>Spiralia</taxon>
        <taxon>Lophotrochozoa</taxon>
        <taxon>Mollusca</taxon>
        <taxon>Bivalvia</taxon>
        <taxon>Autobranchia</taxon>
        <taxon>Heteroconchia</taxon>
        <taxon>Palaeoheterodonta</taxon>
        <taxon>Unionida</taxon>
        <taxon>Unionoidea</taxon>
        <taxon>Unionidae</taxon>
        <taxon>Unioninae</taxon>
        <taxon>Sinanodonta</taxon>
    </lineage>
</organism>
<keyword evidence="2" id="KW-1185">Reference proteome</keyword>
<gene>
    <name evidence="1" type="ORF">ACJMK2_026468</name>
</gene>
<proteinExistence type="predicted"/>
<dbReference type="Proteomes" id="UP001634394">
    <property type="component" value="Unassembled WGS sequence"/>
</dbReference>
<name>A0ABD3XNE9_SINWO</name>
<evidence type="ECO:0000313" key="1">
    <source>
        <dbReference type="EMBL" id="KAL3886483.1"/>
    </source>
</evidence>
<comment type="caution">
    <text evidence="1">The sequence shown here is derived from an EMBL/GenBank/DDBJ whole genome shotgun (WGS) entry which is preliminary data.</text>
</comment>
<evidence type="ECO:0000313" key="2">
    <source>
        <dbReference type="Proteomes" id="UP001634394"/>
    </source>
</evidence>
<dbReference type="EMBL" id="JBJQND010000002">
    <property type="protein sequence ID" value="KAL3886483.1"/>
    <property type="molecule type" value="Genomic_DNA"/>
</dbReference>
<feature type="non-terminal residue" evidence="1">
    <location>
        <position position="78"/>
    </location>
</feature>
<reference evidence="1 2" key="1">
    <citation type="submission" date="2024-11" db="EMBL/GenBank/DDBJ databases">
        <title>Chromosome-level genome assembly of the freshwater bivalve Anodonta woodiana.</title>
        <authorList>
            <person name="Chen X."/>
        </authorList>
    </citation>
    <scope>NUCLEOTIDE SEQUENCE [LARGE SCALE GENOMIC DNA]</scope>
    <source>
        <strain evidence="1">MN2024</strain>
        <tissue evidence="1">Gills</tissue>
    </source>
</reference>
<protein>
    <submittedName>
        <fullName evidence="1">Uncharacterized protein</fullName>
    </submittedName>
</protein>
<dbReference type="AlphaFoldDB" id="A0ABD3XNE9"/>
<accession>A0ABD3XNE9</accession>
<feature type="non-terminal residue" evidence="1">
    <location>
        <position position="1"/>
    </location>
</feature>